<dbReference type="SUPFAM" id="SSF89919">
    <property type="entry name" value="Ribosome-binding factor A, RbfA"/>
    <property type="match status" value="1"/>
</dbReference>
<dbReference type="GO" id="GO:0005829">
    <property type="term" value="C:cytosol"/>
    <property type="evidence" value="ECO:0007669"/>
    <property type="project" value="TreeGrafter"/>
</dbReference>
<dbReference type="GO" id="GO:0030490">
    <property type="term" value="P:maturation of SSU-rRNA"/>
    <property type="evidence" value="ECO:0007669"/>
    <property type="project" value="UniProtKB-UniRule"/>
</dbReference>
<sequence>MPNPRATRIAGRIQQIVASLVTTRLKDPRLDMVTITDVKVTGDLQHATVYYTVYGDHQKQADARRGLESAKGNIRSQVGHQLGLRLTPTIEFVADALPESARTFEDALTAAKFRDEQIAKTAEGAAWAGESDPYRKPEDIEGDELDA</sequence>
<dbReference type="InterPro" id="IPR015946">
    <property type="entry name" value="KH_dom-like_a/b"/>
</dbReference>
<feature type="region of interest" description="Disordered" evidence="3">
    <location>
        <begin position="123"/>
        <end position="147"/>
    </location>
</feature>
<evidence type="ECO:0000313" key="5">
    <source>
        <dbReference type="Proteomes" id="UP000245283"/>
    </source>
</evidence>
<dbReference type="InterPro" id="IPR023799">
    <property type="entry name" value="RbfA_dom_sf"/>
</dbReference>
<dbReference type="PROSITE" id="PS01319">
    <property type="entry name" value="RBFA"/>
    <property type="match status" value="1"/>
</dbReference>
<dbReference type="InterPro" id="IPR020053">
    <property type="entry name" value="Ribosome-bd_factorA_CS"/>
</dbReference>
<evidence type="ECO:0000256" key="1">
    <source>
        <dbReference type="ARBA" id="ARBA00022517"/>
    </source>
</evidence>
<comment type="similarity">
    <text evidence="2">Belongs to the RbfA family.</text>
</comment>
<dbReference type="RefSeq" id="WP_109094250.1">
    <property type="nucleotide sequence ID" value="NZ_QETB01000005.1"/>
</dbReference>
<accession>A0A2V1K3W0</accession>
<proteinExistence type="inferred from homology"/>
<dbReference type="PANTHER" id="PTHR33515:SF1">
    <property type="entry name" value="RIBOSOME-BINDING FACTOR A, CHLOROPLASTIC-RELATED"/>
    <property type="match status" value="1"/>
</dbReference>
<keyword evidence="2" id="KW-0963">Cytoplasm</keyword>
<evidence type="ECO:0000256" key="2">
    <source>
        <dbReference type="HAMAP-Rule" id="MF_00003"/>
    </source>
</evidence>
<dbReference type="NCBIfam" id="TIGR00082">
    <property type="entry name" value="rbfA"/>
    <property type="match status" value="1"/>
</dbReference>
<comment type="subunit">
    <text evidence="2">Monomer. Binds 30S ribosomal subunits, but not 50S ribosomal subunits or 70S ribosomes.</text>
</comment>
<gene>
    <name evidence="2" type="primary">rbfA</name>
    <name evidence="4" type="ORF">DD236_09995</name>
</gene>
<dbReference type="AlphaFoldDB" id="A0A2V1K3W0"/>
<comment type="caution">
    <text evidence="4">The sequence shown here is derived from an EMBL/GenBank/DDBJ whole genome shotgun (WGS) entry which is preliminary data.</text>
</comment>
<dbReference type="Pfam" id="PF02033">
    <property type="entry name" value="RBFA"/>
    <property type="match status" value="1"/>
</dbReference>
<dbReference type="GO" id="GO:0043024">
    <property type="term" value="F:ribosomal small subunit binding"/>
    <property type="evidence" value="ECO:0007669"/>
    <property type="project" value="TreeGrafter"/>
</dbReference>
<comment type="subcellular location">
    <subcellularLocation>
        <location evidence="2">Cytoplasm</location>
    </subcellularLocation>
</comment>
<dbReference type="InterPro" id="IPR000238">
    <property type="entry name" value="RbfA"/>
</dbReference>
<comment type="function">
    <text evidence="2">One of several proteins that assist in the late maturation steps of the functional core of the 30S ribosomal subunit. Associates with free 30S ribosomal subunits (but not with 30S subunits that are part of 70S ribosomes or polysomes). Required for efficient processing of 16S rRNA. May interact with the 5'-terminal helix region of 16S rRNA.</text>
</comment>
<dbReference type="Gene3D" id="3.30.300.20">
    <property type="match status" value="1"/>
</dbReference>
<name>A0A2V1K3W0_9ACTO</name>
<dbReference type="EMBL" id="QETB01000005">
    <property type="protein sequence ID" value="PWF25761.1"/>
    <property type="molecule type" value="Genomic_DNA"/>
</dbReference>
<organism evidence="4 5">
    <name type="scientific">Ancrocorticia populi</name>
    <dbReference type="NCBI Taxonomy" id="2175228"/>
    <lineage>
        <taxon>Bacteria</taxon>
        <taxon>Bacillati</taxon>
        <taxon>Actinomycetota</taxon>
        <taxon>Actinomycetes</taxon>
        <taxon>Actinomycetales</taxon>
        <taxon>Actinomycetaceae</taxon>
        <taxon>Ancrocorticia</taxon>
    </lineage>
</organism>
<evidence type="ECO:0000256" key="3">
    <source>
        <dbReference type="SAM" id="MobiDB-lite"/>
    </source>
</evidence>
<evidence type="ECO:0000313" key="4">
    <source>
        <dbReference type="EMBL" id="PWF25761.1"/>
    </source>
</evidence>
<dbReference type="HAMAP" id="MF_00003">
    <property type="entry name" value="RbfA"/>
    <property type="match status" value="1"/>
</dbReference>
<keyword evidence="1 2" id="KW-0690">Ribosome biogenesis</keyword>
<keyword evidence="5" id="KW-1185">Reference proteome</keyword>
<reference evidence="5" key="1">
    <citation type="submission" date="2018-05" db="EMBL/GenBank/DDBJ databases">
        <authorList>
            <person name="Li Y."/>
        </authorList>
    </citation>
    <scope>NUCLEOTIDE SEQUENCE [LARGE SCALE GENOMIC DNA]</scope>
    <source>
        <strain evidence="5">sk1b4</strain>
    </source>
</reference>
<protein>
    <recommendedName>
        <fullName evidence="2">Ribosome-binding factor A</fullName>
    </recommendedName>
</protein>
<dbReference type="Proteomes" id="UP000245283">
    <property type="component" value="Unassembled WGS sequence"/>
</dbReference>
<dbReference type="PANTHER" id="PTHR33515">
    <property type="entry name" value="RIBOSOME-BINDING FACTOR A, CHLOROPLASTIC-RELATED"/>
    <property type="match status" value="1"/>
</dbReference>
<dbReference type="OrthoDB" id="307788at2"/>